<name>A0AA42XF40_ACIJO</name>
<evidence type="ECO:0000313" key="8">
    <source>
        <dbReference type="EMBL" id="MDH0654952.1"/>
    </source>
</evidence>
<dbReference type="PIRSF" id="PIRSF019239">
    <property type="entry name" value="MrpE"/>
    <property type="match status" value="1"/>
</dbReference>
<protein>
    <submittedName>
        <fullName evidence="9">Na+/H+ antiporter subunit E</fullName>
    </submittedName>
</protein>
<keyword evidence="5 7" id="KW-1133">Transmembrane helix</keyword>
<comment type="caution">
    <text evidence="9">The sequence shown here is derived from an EMBL/GenBank/DDBJ whole genome shotgun (WGS) entry which is preliminary data.</text>
</comment>
<evidence type="ECO:0000256" key="7">
    <source>
        <dbReference type="SAM" id="Phobius"/>
    </source>
</evidence>
<gene>
    <name evidence="8" type="ORF">N5D11_02245</name>
    <name evidence="9" type="ORF">N5J46_07685</name>
</gene>
<feature type="transmembrane region" description="Helical" evidence="7">
    <location>
        <begin position="20"/>
        <end position="50"/>
    </location>
</feature>
<evidence type="ECO:0000313" key="10">
    <source>
        <dbReference type="Proteomes" id="UP001162261"/>
    </source>
</evidence>
<evidence type="ECO:0000313" key="9">
    <source>
        <dbReference type="EMBL" id="MDH2172305.1"/>
    </source>
</evidence>
<dbReference type="RefSeq" id="WP_151835687.1">
    <property type="nucleotide sequence ID" value="NZ_BKWH01000004.1"/>
</dbReference>
<keyword evidence="6 7" id="KW-0472">Membrane</keyword>
<dbReference type="PANTHER" id="PTHR34584:SF1">
    <property type="entry name" value="NA(+)_H(+) ANTIPORTER SUBUNIT E1"/>
    <property type="match status" value="1"/>
</dbReference>
<dbReference type="NCBIfam" id="NF006518">
    <property type="entry name" value="PRK08965.1-2"/>
    <property type="match status" value="1"/>
</dbReference>
<evidence type="ECO:0000256" key="3">
    <source>
        <dbReference type="ARBA" id="ARBA00022475"/>
    </source>
</evidence>
<dbReference type="PANTHER" id="PTHR34584">
    <property type="entry name" value="NA(+)/H(+) ANTIPORTER SUBUNIT E1"/>
    <property type="match status" value="1"/>
</dbReference>
<dbReference type="GO" id="GO:0008324">
    <property type="term" value="F:monoatomic cation transmembrane transporter activity"/>
    <property type="evidence" value="ECO:0007669"/>
    <property type="project" value="InterPro"/>
</dbReference>
<evidence type="ECO:0000256" key="6">
    <source>
        <dbReference type="ARBA" id="ARBA00023136"/>
    </source>
</evidence>
<evidence type="ECO:0000256" key="4">
    <source>
        <dbReference type="ARBA" id="ARBA00022692"/>
    </source>
</evidence>
<comment type="similarity">
    <text evidence="2">Belongs to the CPA3 antiporters (TC 2.A.63) subunit E family.</text>
</comment>
<proteinExistence type="inferred from homology"/>
<evidence type="ECO:0000256" key="2">
    <source>
        <dbReference type="ARBA" id="ARBA00006228"/>
    </source>
</evidence>
<dbReference type="InterPro" id="IPR002758">
    <property type="entry name" value="Cation_antiport_E"/>
</dbReference>
<dbReference type="Proteomes" id="UP001161099">
    <property type="component" value="Unassembled WGS sequence"/>
</dbReference>
<comment type="subcellular location">
    <subcellularLocation>
        <location evidence="1">Cell membrane</location>
        <topology evidence="1">Multi-pass membrane protein</topology>
    </subcellularLocation>
</comment>
<evidence type="ECO:0000256" key="1">
    <source>
        <dbReference type="ARBA" id="ARBA00004651"/>
    </source>
</evidence>
<dbReference type="EMBL" id="JAOCDR010000002">
    <property type="protein sequence ID" value="MDH0654952.1"/>
    <property type="molecule type" value="Genomic_DNA"/>
</dbReference>
<dbReference type="GO" id="GO:0005886">
    <property type="term" value="C:plasma membrane"/>
    <property type="evidence" value="ECO:0007669"/>
    <property type="project" value="UniProtKB-SubCell"/>
</dbReference>
<keyword evidence="4 7" id="KW-0812">Transmembrane</keyword>
<dbReference type="EMBL" id="JAOCLH010000011">
    <property type="protein sequence ID" value="MDH2172305.1"/>
    <property type="molecule type" value="Genomic_DNA"/>
</dbReference>
<reference evidence="9" key="1">
    <citation type="submission" date="2022-09" db="EMBL/GenBank/DDBJ databases">
        <title>Intensive care unit water sources are persistently colonized with multi-drug resistant bacteria and are the site of extensive horizontal gene transfer of antibiotic resistance genes.</title>
        <authorList>
            <person name="Diorio-Toth L."/>
        </authorList>
    </citation>
    <scope>NUCLEOTIDE SEQUENCE</scope>
    <source>
        <strain evidence="9">GD03649</strain>
        <strain evidence="8">GD03851</strain>
    </source>
</reference>
<keyword evidence="3" id="KW-1003">Cell membrane</keyword>
<organism evidence="9 10">
    <name type="scientific">Acinetobacter johnsonii</name>
    <dbReference type="NCBI Taxonomy" id="40214"/>
    <lineage>
        <taxon>Bacteria</taxon>
        <taxon>Pseudomonadati</taxon>
        <taxon>Pseudomonadota</taxon>
        <taxon>Gammaproteobacteria</taxon>
        <taxon>Moraxellales</taxon>
        <taxon>Moraxellaceae</taxon>
        <taxon>Acinetobacter</taxon>
    </lineage>
</organism>
<dbReference type="Proteomes" id="UP001162261">
    <property type="component" value="Unassembled WGS sequence"/>
</dbReference>
<dbReference type="Pfam" id="PF01899">
    <property type="entry name" value="MNHE"/>
    <property type="match status" value="1"/>
</dbReference>
<accession>A0AA42XF40</accession>
<evidence type="ECO:0000256" key="5">
    <source>
        <dbReference type="ARBA" id="ARBA00022989"/>
    </source>
</evidence>
<sequence length="177" mass="19904">MQKTTSKTSFWDNLLPHPFVSVLVALSWLMLAHSVSAGNLLMALVLALLIPKLIQPFITRTPDINWTAASRLFFVVVWDIMISNIRVAKLVLGPTDRMQPKWFRVPLETQHEQVNSILAMIITTTPGTVTAGIDQDRGDILVHALNTTDESVDIQDIKNRYEKPLIEIFDAQSGEKQ</sequence>
<dbReference type="AlphaFoldDB" id="A0AA42XF40"/>